<gene>
    <name evidence="8" type="primary">cas6</name>
    <name evidence="8" type="ORF">GTO91_13030</name>
</gene>
<keyword evidence="1" id="KW-0540">Nuclease</keyword>
<dbReference type="Gene3D" id="3.30.70.1890">
    <property type="match status" value="1"/>
</dbReference>
<evidence type="ECO:0000256" key="3">
    <source>
        <dbReference type="ARBA" id="ARBA00022801"/>
    </source>
</evidence>
<evidence type="ECO:0000259" key="7">
    <source>
        <dbReference type="Pfam" id="PF19308"/>
    </source>
</evidence>
<protein>
    <submittedName>
        <fullName evidence="8">CRISPR-associated endoribonuclease Cas6</fullName>
    </submittedName>
</protein>
<dbReference type="CDD" id="cd21141">
    <property type="entry name" value="Cas6_III-like"/>
    <property type="match status" value="1"/>
</dbReference>
<dbReference type="InterPro" id="IPR010156">
    <property type="entry name" value="CRISPR-assoc_prot_Cas6"/>
</dbReference>
<dbReference type="InterPro" id="IPR045648">
    <property type="entry name" value="CRISPR-assoc_Cas6-like_N"/>
</dbReference>
<evidence type="ECO:0000313" key="8">
    <source>
        <dbReference type="EMBL" id="MZP30638.1"/>
    </source>
</evidence>
<sequence>MLLNAILELEAPQQTTQTTIREEGGEKLHGMFFDLLKSTDPALATAIHDQEGKPFAISTLRSLAQRTPMFTPPDNPLSSPKEGTGQNEGRRWRFTIRSLDQRLSEVIDRAAAEWEGKAVRIGNAPLVIRNIRVMKKTYEELYTESECRNPIHFRFLTPTSFRQRGTQVVLPIPELVFGSLLRRWNQYSPLPFPETLADEFTAIRIRKHNIRTDLYQFDRYKIIGFVGDVVFEFATSNPVSPILFNALARFAEYSGVGYKSTMGMGETRIVVSNQERSRRTERPVSAFR</sequence>
<dbReference type="Proteomes" id="UP000463470">
    <property type="component" value="Unassembled WGS sequence"/>
</dbReference>
<dbReference type="InterPro" id="IPR045747">
    <property type="entry name" value="CRISPR-assoc_prot_Cas6_N_sf"/>
</dbReference>
<dbReference type="Pfam" id="PF10040">
    <property type="entry name" value="CRISPR_Cas6"/>
    <property type="match status" value="1"/>
</dbReference>
<keyword evidence="3" id="KW-0378">Hydrolase</keyword>
<evidence type="ECO:0000256" key="4">
    <source>
        <dbReference type="ARBA" id="ARBA00023118"/>
    </source>
</evidence>
<dbReference type="Gene3D" id="3.30.70.1900">
    <property type="match status" value="1"/>
</dbReference>
<evidence type="ECO:0000313" key="9">
    <source>
        <dbReference type="Proteomes" id="UP000463470"/>
    </source>
</evidence>
<dbReference type="InterPro" id="IPR019267">
    <property type="entry name" value="CRISPR-assoc_Cas6_C"/>
</dbReference>
<accession>A0A845LAC1</accession>
<dbReference type="GO" id="GO:0004519">
    <property type="term" value="F:endonuclease activity"/>
    <property type="evidence" value="ECO:0007669"/>
    <property type="project" value="UniProtKB-KW"/>
</dbReference>
<feature type="region of interest" description="Disordered" evidence="5">
    <location>
        <begin position="67"/>
        <end position="88"/>
    </location>
</feature>
<proteinExistence type="predicted"/>
<dbReference type="GO" id="GO:0016788">
    <property type="term" value="F:hydrolase activity, acting on ester bonds"/>
    <property type="evidence" value="ECO:0007669"/>
    <property type="project" value="InterPro"/>
</dbReference>
<dbReference type="RefSeq" id="WP_161259159.1">
    <property type="nucleotide sequence ID" value="NZ_WXEY01000016.1"/>
</dbReference>
<dbReference type="AlphaFoldDB" id="A0A845LAC1"/>
<dbReference type="GO" id="GO:0051607">
    <property type="term" value="P:defense response to virus"/>
    <property type="evidence" value="ECO:0007669"/>
    <property type="project" value="UniProtKB-KW"/>
</dbReference>
<evidence type="ECO:0000256" key="1">
    <source>
        <dbReference type="ARBA" id="ARBA00022722"/>
    </source>
</evidence>
<evidence type="ECO:0000259" key="6">
    <source>
        <dbReference type="Pfam" id="PF10040"/>
    </source>
</evidence>
<keyword evidence="4" id="KW-0051">Antiviral defense</keyword>
<comment type="caution">
    <text evidence="8">The sequence shown here is derived from an EMBL/GenBank/DDBJ whole genome shotgun (WGS) entry which is preliminary data.</text>
</comment>
<dbReference type="OrthoDB" id="425607at2"/>
<evidence type="ECO:0000256" key="5">
    <source>
        <dbReference type="SAM" id="MobiDB-lite"/>
    </source>
</evidence>
<name>A0A845LAC1_9FIRM</name>
<dbReference type="Pfam" id="PF19308">
    <property type="entry name" value="CRISPR_Cas6_N"/>
    <property type="match status" value="1"/>
</dbReference>
<organism evidence="8 9">
    <name type="scientific">Heliomicrobium undosum</name>
    <dbReference type="NCBI Taxonomy" id="121734"/>
    <lineage>
        <taxon>Bacteria</taxon>
        <taxon>Bacillati</taxon>
        <taxon>Bacillota</taxon>
        <taxon>Clostridia</taxon>
        <taxon>Eubacteriales</taxon>
        <taxon>Heliobacteriaceae</taxon>
        <taxon>Heliomicrobium</taxon>
    </lineage>
</organism>
<dbReference type="NCBIfam" id="TIGR01877">
    <property type="entry name" value="cas_cas6"/>
    <property type="match status" value="1"/>
</dbReference>
<dbReference type="EMBL" id="WXEY01000016">
    <property type="protein sequence ID" value="MZP30638.1"/>
    <property type="molecule type" value="Genomic_DNA"/>
</dbReference>
<reference evidence="8 9" key="1">
    <citation type="submission" date="2020-01" db="EMBL/GenBank/DDBJ databases">
        <title>Whole-genome sequence of Heliobacterium undosum DSM 13378.</title>
        <authorList>
            <person name="Kyndt J.A."/>
            <person name="Meyer T.E."/>
        </authorList>
    </citation>
    <scope>NUCLEOTIDE SEQUENCE [LARGE SCALE GENOMIC DNA]</scope>
    <source>
        <strain evidence="8 9">DSM 13378</strain>
    </source>
</reference>
<feature type="domain" description="CRISPR-associated protein Cas6 C-terminal" evidence="6">
    <location>
        <begin position="154"/>
        <end position="267"/>
    </location>
</feature>
<feature type="domain" description="CRISPR-associated protein Cas6-like N-terminal" evidence="7">
    <location>
        <begin position="24"/>
        <end position="131"/>
    </location>
</feature>
<keyword evidence="2" id="KW-0255">Endonuclease</keyword>
<evidence type="ECO:0000256" key="2">
    <source>
        <dbReference type="ARBA" id="ARBA00022759"/>
    </source>
</evidence>
<keyword evidence="9" id="KW-1185">Reference proteome</keyword>